<reference evidence="3" key="1">
    <citation type="journal article" date="2022" name="Int. J. Syst. Evol. Microbiol.">
        <title>Granulimonas faecalis gen. nov., sp. nov., and Leptogranulimonas caecicola gen. nov., sp. nov., novel lactate-producing Atopobiaceae bacteria isolated from mouse intestines, and an emended description of the family Atopobiaceae.</title>
        <authorList>
            <person name="Morinaga K."/>
            <person name="Kusada H."/>
            <person name="Sakamoto S."/>
            <person name="Murakami T."/>
            <person name="Toyoda A."/>
            <person name="Mori H."/>
            <person name="Meng X.Y."/>
            <person name="Takashino M."/>
            <person name="Murotomi K."/>
            <person name="Tamaki H."/>
        </authorList>
    </citation>
    <scope>NUCLEOTIDE SEQUENCE</scope>
    <source>
        <strain evidence="3">OPF53</strain>
    </source>
</reference>
<accession>A0AAV5B834</accession>
<dbReference type="EMBL" id="BQKC01000002">
    <property type="protein sequence ID" value="GJM56171.1"/>
    <property type="molecule type" value="Genomic_DNA"/>
</dbReference>
<comment type="caution">
    <text evidence="3">The sequence shown here is derived from an EMBL/GenBank/DDBJ whole genome shotgun (WGS) entry which is preliminary data.</text>
</comment>
<proteinExistence type="predicted"/>
<keyword evidence="2" id="KW-0472">Membrane</keyword>
<feature type="transmembrane region" description="Helical" evidence="2">
    <location>
        <begin position="24"/>
        <end position="44"/>
    </location>
</feature>
<gene>
    <name evidence="3" type="ORF">ATOP_18260</name>
</gene>
<name>A0AAV5B834_9ACTN</name>
<evidence type="ECO:0000256" key="2">
    <source>
        <dbReference type="SAM" id="Phobius"/>
    </source>
</evidence>
<organism evidence="3 4">
    <name type="scientific">Granulimonas faecalis</name>
    <dbReference type="NCBI Taxonomy" id="2894155"/>
    <lineage>
        <taxon>Bacteria</taxon>
        <taxon>Bacillati</taxon>
        <taxon>Actinomycetota</taxon>
        <taxon>Coriobacteriia</taxon>
        <taxon>Coriobacteriales</taxon>
        <taxon>Kribbibacteriaceae</taxon>
        <taxon>Granulimonas</taxon>
    </lineage>
</organism>
<evidence type="ECO:0000313" key="3">
    <source>
        <dbReference type="EMBL" id="GJM56171.1"/>
    </source>
</evidence>
<dbReference type="Proteomes" id="UP001055025">
    <property type="component" value="Unassembled WGS sequence"/>
</dbReference>
<dbReference type="AlphaFoldDB" id="A0AAV5B834"/>
<keyword evidence="2" id="KW-1133">Transmembrane helix</keyword>
<keyword evidence="4" id="KW-1185">Reference proteome</keyword>
<evidence type="ECO:0000313" key="4">
    <source>
        <dbReference type="Proteomes" id="UP001055025"/>
    </source>
</evidence>
<keyword evidence="2" id="KW-0812">Transmembrane</keyword>
<protein>
    <submittedName>
        <fullName evidence="3">Uncharacterized protein</fullName>
    </submittedName>
</protein>
<feature type="region of interest" description="Disordered" evidence="1">
    <location>
        <begin position="61"/>
        <end position="93"/>
    </location>
</feature>
<sequence>MDRLGVGPTGPGARQDAAGRRRSAAAALFVIGAVCLALAALRYVEASALERAADVRPVAGAAPVEELPDPTGEPFSADGLPVGDELPEGTSADDLREAVRLWAEASSVPAIDPVDGSLVDRPEEGADGPWVWSFSGEASDGSRVSFEVVWERGAGFSCSVKY</sequence>
<dbReference type="RefSeq" id="WP_135978502.1">
    <property type="nucleotide sequence ID" value="NZ_BQKC01000002.1"/>
</dbReference>
<evidence type="ECO:0000256" key="1">
    <source>
        <dbReference type="SAM" id="MobiDB-lite"/>
    </source>
</evidence>